<dbReference type="EMBL" id="JAKXMK010000054">
    <property type="protein sequence ID" value="MCH6172011.1"/>
    <property type="molecule type" value="Genomic_DNA"/>
</dbReference>
<sequence>MEADTITPDPTNPDPTTTNPALADLPARDTLAVDGRGAPEHPSFGAAVRALFAVRSALGDGEDVPLEGTYSQGGSVESDDAPPFDLTNPDGWHWRLVVPAPPGATDGAVAAAAARFGAPVQRRRQPERRVARLLHLGPYAGEGPSLAALYAFIAERGLVPAAPHTEIYLTDPSSTPPAELRTVLQVPVVPPGMQS</sequence>
<dbReference type="InterPro" id="IPR029442">
    <property type="entry name" value="GyrI-like"/>
</dbReference>
<keyword evidence="4" id="KW-1185">Reference proteome</keyword>
<evidence type="ECO:0000313" key="4">
    <source>
        <dbReference type="Proteomes" id="UP001299970"/>
    </source>
</evidence>
<evidence type="ECO:0000259" key="2">
    <source>
        <dbReference type="Pfam" id="PF06445"/>
    </source>
</evidence>
<name>A0ABS9TUV5_9PSEU</name>
<gene>
    <name evidence="3" type="ORF">MMF94_40555</name>
</gene>
<feature type="region of interest" description="Disordered" evidence="1">
    <location>
        <begin position="1"/>
        <end position="42"/>
    </location>
</feature>
<dbReference type="InterPro" id="IPR011256">
    <property type="entry name" value="Reg_factor_effector_dom_sf"/>
</dbReference>
<dbReference type="Pfam" id="PF06445">
    <property type="entry name" value="GyrI-like"/>
    <property type="match status" value="1"/>
</dbReference>
<protein>
    <submittedName>
        <fullName evidence="3">GyrI-like domain-containing protein</fullName>
    </submittedName>
</protein>
<dbReference type="SUPFAM" id="SSF55136">
    <property type="entry name" value="Probable bacterial effector-binding domain"/>
    <property type="match status" value="1"/>
</dbReference>
<comment type="caution">
    <text evidence="3">The sequence shown here is derived from an EMBL/GenBank/DDBJ whole genome shotgun (WGS) entry which is preliminary data.</text>
</comment>
<evidence type="ECO:0000256" key="1">
    <source>
        <dbReference type="SAM" id="MobiDB-lite"/>
    </source>
</evidence>
<feature type="region of interest" description="Disordered" evidence="1">
    <location>
        <begin position="62"/>
        <end position="84"/>
    </location>
</feature>
<evidence type="ECO:0000313" key="3">
    <source>
        <dbReference type="EMBL" id="MCH6172011.1"/>
    </source>
</evidence>
<reference evidence="3 4" key="1">
    <citation type="submission" date="2022-03" db="EMBL/GenBank/DDBJ databases">
        <title>Pseudonocardia alaer sp. nov., a novel actinomycete isolated from reed forest soil.</title>
        <authorList>
            <person name="Wang L."/>
        </authorList>
    </citation>
    <scope>NUCLEOTIDE SEQUENCE [LARGE SCALE GENOMIC DNA]</scope>
    <source>
        <strain evidence="3 4">Y-16303</strain>
    </source>
</reference>
<proteinExistence type="predicted"/>
<dbReference type="Gene3D" id="3.20.80.10">
    <property type="entry name" value="Regulatory factor, effector binding domain"/>
    <property type="match status" value="1"/>
</dbReference>
<feature type="domain" description="GyrI-like small molecule binding" evidence="2">
    <location>
        <begin position="117"/>
        <end position="188"/>
    </location>
</feature>
<organism evidence="3 4">
    <name type="scientific">Pseudonocardia alaniniphila</name>
    <dbReference type="NCBI Taxonomy" id="75291"/>
    <lineage>
        <taxon>Bacteria</taxon>
        <taxon>Bacillati</taxon>
        <taxon>Actinomycetota</taxon>
        <taxon>Actinomycetes</taxon>
        <taxon>Pseudonocardiales</taxon>
        <taxon>Pseudonocardiaceae</taxon>
        <taxon>Pseudonocardia</taxon>
    </lineage>
</organism>
<accession>A0ABS9TUV5</accession>
<dbReference type="RefSeq" id="WP_241042818.1">
    <property type="nucleotide sequence ID" value="NZ_BAAAJF010000035.1"/>
</dbReference>
<dbReference type="Proteomes" id="UP001299970">
    <property type="component" value="Unassembled WGS sequence"/>
</dbReference>